<evidence type="ECO:0000259" key="2">
    <source>
        <dbReference type="PROSITE" id="PS50943"/>
    </source>
</evidence>
<comment type="caution">
    <text evidence="3">The sequence shown here is derived from an EMBL/GenBank/DDBJ whole genome shotgun (WGS) entry which is preliminary data.</text>
</comment>
<evidence type="ECO:0000313" key="4">
    <source>
        <dbReference type="Proteomes" id="UP001597520"/>
    </source>
</evidence>
<dbReference type="PANTHER" id="PTHR46558">
    <property type="entry name" value="TRACRIPTIONAL REGULATORY PROTEIN-RELATED-RELATED"/>
    <property type="match status" value="1"/>
</dbReference>
<keyword evidence="1" id="KW-0238">DNA-binding</keyword>
<dbReference type="SMART" id="SM00530">
    <property type="entry name" value="HTH_XRE"/>
    <property type="match status" value="1"/>
</dbReference>
<feature type="domain" description="HTH cro/C1-type" evidence="2">
    <location>
        <begin position="9"/>
        <end position="63"/>
    </location>
</feature>
<name>A0ABW5SWC1_9BACI</name>
<sequence length="111" mass="13219">MENVWPKRLRKSREAANLNQKEAAKKFDITNYQLSRYENGHSNPDPDLISKFADLYEVSADYLLGRTDDPTPEQPSIFFRDGEISEDEEEYLEEMLKQFREAKRKWEEGRK</sequence>
<dbReference type="SUPFAM" id="SSF47413">
    <property type="entry name" value="lambda repressor-like DNA-binding domains"/>
    <property type="match status" value="1"/>
</dbReference>
<proteinExistence type="predicted"/>
<dbReference type="InterPro" id="IPR010982">
    <property type="entry name" value="Lambda_DNA-bd_dom_sf"/>
</dbReference>
<gene>
    <name evidence="3" type="ORF">ACFSUB_01095</name>
</gene>
<organism evidence="3 4">
    <name type="scientific">Salibacterium lacus</name>
    <dbReference type="NCBI Taxonomy" id="1898109"/>
    <lineage>
        <taxon>Bacteria</taxon>
        <taxon>Bacillati</taxon>
        <taxon>Bacillota</taxon>
        <taxon>Bacilli</taxon>
        <taxon>Bacillales</taxon>
        <taxon>Bacillaceae</taxon>
    </lineage>
</organism>
<evidence type="ECO:0000256" key="1">
    <source>
        <dbReference type="ARBA" id="ARBA00023125"/>
    </source>
</evidence>
<accession>A0ABW5SWC1</accession>
<dbReference type="Gene3D" id="1.10.260.40">
    <property type="entry name" value="lambda repressor-like DNA-binding domains"/>
    <property type="match status" value="1"/>
</dbReference>
<dbReference type="EMBL" id="JBHUML010000002">
    <property type="protein sequence ID" value="MFD2704046.1"/>
    <property type="molecule type" value="Genomic_DNA"/>
</dbReference>
<reference evidence="4" key="1">
    <citation type="journal article" date="2019" name="Int. J. Syst. Evol. Microbiol.">
        <title>The Global Catalogue of Microorganisms (GCM) 10K type strain sequencing project: providing services to taxonomists for standard genome sequencing and annotation.</title>
        <authorList>
            <consortium name="The Broad Institute Genomics Platform"/>
            <consortium name="The Broad Institute Genome Sequencing Center for Infectious Disease"/>
            <person name="Wu L."/>
            <person name="Ma J."/>
        </authorList>
    </citation>
    <scope>NUCLEOTIDE SEQUENCE [LARGE SCALE GENOMIC DNA]</scope>
    <source>
        <strain evidence="4">KCTC 33792</strain>
    </source>
</reference>
<dbReference type="CDD" id="cd00093">
    <property type="entry name" value="HTH_XRE"/>
    <property type="match status" value="1"/>
</dbReference>
<dbReference type="Pfam" id="PF01381">
    <property type="entry name" value="HTH_3"/>
    <property type="match status" value="1"/>
</dbReference>
<dbReference type="RefSeq" id="WP_380711340.1">
    <property type="nucleotide sequence ID" value="NZ_JBHUML010000002.1"/>
</dbReference>
<dbReference type="PROSITE" id="PS50943">
    <property type="entry name" value="HTH_CROC1"/>
    <property type="match status" value="1"/>
</dbReference>
<dbReference type="PANTHER" id="PTHR46558:SF13">
    <property type="entry name" value="HTH-TYPE TRANSCRIPTIONAL REGULATOR IMMR"/>
    <property type="match status" value="1"/>
</dbReference>
<evidence type="ECO:0000313" key="3">
    <source>
        <dbReference type="EMBL" id="MFD2704046.1"/>
    </source>
</evidence>
<dbReference type="Proteomes" id="UP001597520">
    <property type="component" value="Unassembled WGS sequence"/>
</dbReference>
<keyword evidence="4" id="KW-1185">Reference proteome</keyword>
<protein>
    <submittedName>
        <fullName evidence="3">Helix-turn-helix domain-containing protein</fullName>
    </submittedName>
</protein>
<dbReference type="InterPro" id="IPR001387">
    <property type="entry name" value="Cro/C1-type_HTH"/>
</dbReference>